<keyword evidence="1" id="KW-0812">Transmembrane</keyword>
<evidence type="ECO:0000313" key="2">
    <source>
        <dbReference type="EMBL" id="RAS37291.1"/>
    </source>
</evidence>
<gene>
    <name evidence="2" type="ORF">BX591_103142</name>
</gene>
<feature type="transmembrane region" description="Helical" evidence="1">
    <location>
        <begin position="17"/>
        <end position="38"/>
    </location>
</feature>
<evidence type="ECO:0000256" key="1">
    <source>
        <dbReference type="SAM" id="Phobius"/>
    </source>
</evidence>
<dbReference type="AlphaFoldDB" id="A0A329CUF8"/>
<name>A0A329CUF8_9BURK</name>
<dbReference type="EMBL" id="QLTK01000003">
    <property type="protein sequence ID" value="RAS37291.1"/>
    <property type="molecule type" value="Genomic_DNA"/>
</dbReference>
<sequence length="43" mass="4789">MKTIAAYFESSENVERFVVRVGTFATVISLLTSVALLIDILNR</sequence>
<dbReference type="Proteomes" id="UP000248918">
    <property type="component" value="Unassembled WGS sequence"/>
</dbReference>
<keyword evidence="1" id="KW-0472">Membrane</keyword>
<protein>
    <submittedName>
        <fullName evidence="2">Uncharacterized protein</fullName>
    </submittedName>
</protein>
<comment type="caution">
    <text evidence="2">The sequence shown here is derived from an EMBL/GenBank/DDBJ whole genome shotgun (WGS) entry which is preliminary data.</text>
</comment>
<proteinExistence type="predicted"/>
<accession>A0A329CUF8</accession>
<keyword evidence="1" id="KW-1133">Transmembrane helix</keyword>
<organism evidence="2 3">
    <name type="scientific">Paraburkholderia bryophila</name>
    <dbReference type="NCBI Taxonomy" id="420952"/>
    <lineage>
        <taxon>Bacteria</taxon>
        <taxon>Pseudomonadati</taxon>
        <taxon>Pseudomonadota</taxon>
        <taxon>Betaproteobacteria</taxon>
        <taxon>Burkholderiales</taxon>
        <taxon>Burkholderiaceae</taxon>
        <taxon>Paraburkholderia</taxon>
    </lineage>
</organism>
<reference evidence="2 3" key="1">
    <citation type="submission" date="2018-06" db="EMBL/GenBank/DDBJ databases">
        <title>Genomic Encyclopedia of Type Strains, Phase III (KMG-III): the genomes of soil and plant-associated and newly described type strains.</title>
        <authorList>
            <person name="Whitman W."/>
        </authorList>
    </citation>
    <scope>NUCLEOTIDE SEQUENCE [LARGE SCALE GENOMIC DNA]</scope>
    <source>
        <strain evidence="2 3">LMG 23644</strain>
    </source>
</reference>
<evidence type="ECO:0000313" key="3">
    <source>
        <dbReference type="Proteomes" id="UP000248918"/>
    </source>
</evidence>